<reference evidence="1" key="1">
    <citation type="journal article" date="2015" name="Nature">
        <title>Complex archaea that bridge the gap between prokaryotes and eukaryotes.</title>
        <authorList>
            <person name="Spang A."/>
            <person name="Saw J.H."/>
            <person name="Jorgensen S.L."/>
            <person name="Zaremba-Niedzwiedzka K."/>
            <person name="Martijn J."/>
            <person name="Lind A.E."/>
            <person name="van Eijk R."/>
            <person name="Schleper C."/>
            <person name="Guy L."/>
            <person name="Ettema T.J."/>
        </authorList>
    </citation>
    <scope>NUCLEOTIDE SEQUENCE</scope>
</reference>
<name>A0A0F8X0C0_9ZZZZ</name>
<comment type="caution">
    <text evidence="1">The sequence shown here is derived from an EMBL/GenBank/DDBJ whole genome shotgun (WGS) entry which is preliminary data.</text>
</comment>
<protein>
    <submittedName>
        <fullName evidence="1">Uncharacterized protein</fullName>
    </submittedName>
</protein>
<dbReference type="AlphaFoldDB" id="A0A0F8X0C0"/>
<organism evidence="1">
    <name type="scientific">marine sediment metagenome</name>
    <dbReference type="NCBI Taxonomy" id="412755"/>
    <lineage>
        <taxon>unclassified sequences</taxon>
        <taxon>metagenomes</taxon>
        <taxon>ecological metagenomes</taxon>
    </lineage>
</organism>
<evidence type="ECO:0000313" key="1">
    <source>
        <dbReference type="EMBL" id="KKK62542.1"/>
    </source>
</evidence>
<dbReference type="EMBL" id="LAZR01061944">
    <property type="protein sequence ID" value="KKK62542.1"/>
    <property type="molecule type" value="Genomic_DNA"/>
</dbReference>
<gene>
    <name evidence="1" type="ORF">LCGC14_3003300</name>
</gene>
<accession>A0A0F8X0C0</accession>
<proteinExistence type="predicted"/>
<sequence>MQTIRSFTLDTKGWTPLQTGLLLPGDMVSMGAAGIRWLYMVLTQVDSGPGGLATIDVWPSLRAAHPTDWVVYTAAPKGIFRMANNEATGWDETEGKMYGFGFSAVEAQPTS</sequence>